<dbReference type="InterPro" id="IPR055354">
    <property type="entry name" value="DUF7507"/>
</dbReference>
<dbReference type="Pfam" id="PF24346">
    <property type="entry name" value="DUF7507"/>
    <property type="match status" value="1"/>
</dbReference>
<dbReference type="AlphaFoldDB" id="A0A0S7BG65"/>
<proteinExistence type="predicted"/>
<feature type="compositionally biased region" description="Low complexity" evidence="1">
    <location>
        <begin position="1119"/>
        <end position="1143"/>
    </location>
</feature>
<protein>
    <submittedName>
        <fullName evidence="4">Protein containg conserved repeat domain</fullName>
    </submittedName>
</protein>
<dbReference type="InterPro" id="IPR057693">
    <property type="entry name" value="DUF7933"/>
</dbReference>
<feature type="compositionally biased region" description="Basic residues" evidence="1">
    <location>
        <begin position="1147"/>
        <end position="1179"/>
    </location>
</feature>
<dbReference type="RefSeq" id="WP_075071855.1">
    <property type="nucleotide sequence ID" value="NZ_DF967972.1"/>
</dbReference>
<dbReference type="OrthoDB" id="6074739at2"/>
<evidence type="ECO:0000259" key="2">
    <source>
        <dbReference type="Pfam" id="PF24346"/>
    </source>
</evidence>
<organism evidence="4">
    <name type="scientific">Longilinea arvoryzae</name>
    <dbReference type="NCBI Taxonomy" id="360412"/>
    <lineage>
        <taxon>Bacteria</taxon>
        <taxon>Bacillati</taxon>
        <taxon>Chloroflexota</taxon>
        <taxon>Anaerolineae</taxon>
        <taxon>Anaerolineales</taxon>
        <taxon>Anaerolineaceae</taxon>
        <taxon>Longilinea</taxon>
    </lineage>
</organism>
<name>A0A0S7BG65_9CHLR</name>
<feature type="compositionally biased region" description="Low complexity" evidence="1">
    <location>
        <begin position="1184"/>
        <end position="1197"/>
    </location>
</feature>
<gene>
    <name evidence="4" type="ORF">LARV_00161</name>
</gene>
<feature type="domain" description="DUF7933" evidence="3">
    <location>
        <begin position="323"/>
        <end position="447"/>
    </location>
</feature>
<feature type="domain" description="DUF7933" evidence="3">
    <location>
        <begin position="632"/>
        <end position="744"/>
    </location>
</feature>
<dbReference type="NCBIfam" id="TIGR01451">
    <property type="entry name" value="B_ant_repeat"/>
    <property type="match status" value="1"/>
</dbReference>
<dbReference type="InterPro" id="IPR047589">
    <property type="entry name" value="DUF11_rpt"/>
</dbReference>
<evidence type="ECO:0000313" key="4">
    <source>
        <dbReference type="EMBL" id="GAP12426.1"/>
    </source>
</evidence>
<feature type="region of interest" description="Disordered" evidence="1">
    <location>
        <begin position="1103"/>
        <end position="1228"/>
    </location>
</feature>
<reference evidence="4" key="1">
    <citation type="submission" date="2015-07" db="EMBL/GenBank/DDBJ databases">
        <title>Draft Genome Sequences of Anaerolinea thermolimosa IMO-1, Bellilinea caldifistulae GOMI-1, Leptolinea tardivitalis YMTK-2, Levilinea saccharolytica KIBI-1,Longilinea arvoryzae KOME-1, Previously Described as Members of the Anaerolineaceae (Chloroflexi).</title>
        <authorList>
            <person name="Sekiguchi Y."/>
            <person name="Ohashi A."/>
            <person name="Matsuura N."/>
            <person name="Tourlousse M.D."/>
        </authorList>
    </citation>
    <scope>NUCLEOTIDE SEQUENCE [LARGE SCALE GENOMIC DNA]</scope>
    <source>
        <strain evidence="4">KOME-1</strain>
    </source>
</reference>
<feature type="compositionally biased region" description="Basic residues" evidence="1">
    <location>
        <begin position="1198"/>
        <end position="1228"/>
    </location>
</feature>
<dbReference type="InterPro" id="IPR051172">
    <property type="entry name" value="Chlamydia_OmcB"/>
</dbReference>
<feature type="domain" description="DUF7933" evidence="3">
    <location>
        <begin position="760"/>
        <end position="889"/>
    </location>
</feature>
<dbReference type="PANTHER" id="PTHR34819:SF5">
    <property type="entry name" value="CONSERVED REPEAT DOMAIN PROTEIN"/>
    <property type="match status" value="1"/>
</dbReference>
<evidence type="ECO:0000256" key="1">
    <source>
        <dbReference type="SAM" id="MobiDB-lite"/>
    </source>
</evidence>
<feature type="domain" description="DUF7507" evidence="2">
    <location>
        <begin position="1010"/>
        <end position="1110"/>
    </location>
</feature>
<dbReference type="Proteomes" id="UP000055060">
    <property type="component" value="Unassembled WGS sequence"/>
</dbReference>
<dbReference type="STRING" id="360412.LARV_00161"/>
<dbReference type="Pfam" id="PF25564">
    <property type="entry name" value="DUF7933"/>
    <property type="match status" value="3"/>
</dbReference>
<evidence type="ECO:0000259" key="3">
    <source>
        <dbReference type="Pfam" id="PF25564"/>
    </source>
</evidence>
<accession>A0A0S7BG65</accession>
<sequence>MKKRWAILNILVVFNIVAIAWLGGSPAQTVHGAPVLTITPITWDVIGLDSNDVNVGPNVFPVGARVCNEDATDTATHVTTQFVWDSTDSYIHLRPGSLSIASVAALAPGACTDFYYEVEITRNPAAYDHVRRYHITATADTLGVISTPTPRELYVEHLISQNRNANLDVSVDGVSIPNGGTMALMVGQTYTITLSGQTATQGYEQIENFINFPNTIFQILSVQTGYSADTSPTVDNPNSLLYGDACHWENDPNSPNYRACLSTGKTGGSVTTSYQVRILSVGSVNPQPLATLIYDFSGSSYHYNADYITSVRYAYIVDPAMITIGKNFNPDPTNAGGISTLSITLNNPTPATINGLNFSDSFPTTPGMMVVATPPNASTTGCGTPTFTPAAGSGSIAFSNGTLAPNSSCTIKVNVSVPAVGTYLNTTGNLFIGTSDTGNSASDTLTVNTAPPAPACVPNAMLAQWTLAGGVSGSATPPLYSFRASDVTTALTSYGQGLTQEIDTANGNLAPSLMLYGWAKTGPIATGTSPFYQFQVDTRHYTDVRMAFDANRKNNGPNNVSVYYSSDGATWLLDNATAINPATSGFSTHTTQATTGTSYYRIYGFGANATTRGNDLNLDNITFTGCGAPQLPTLSKSFAPDPIAEGSTSALTFTLSNPNSFALTNVRFDDTLPAGLTMTSGSTAQCGGTLTRTAPSSLAFTGGALAAGASCTLTVTVTAVRAGVYDNVSGFISADYSAGTLTNTSAAGYGSDTLAVLAPPDIRKSFSPDPILPGEVSTLTWVITNPNLNDALTDVQFTDGFPTMPGQMTVAAAPDAATTGCGAPVFTPAAGAGSISFSGGSIAPGGSCVIRVNVSAATVGAYHNITSPVQAVISGVPLMGNTAADDLTVNPPHPALAILKQVGLDGDPNGVWTKFAGVAPGTPVYYRFIVENIGDVDLTNVAVSDPTLSGTGVSLAACSWAALSRYTAEVCVVGPVAAVEGAHANTAAAQGSYAAAPVISNDSTASYATAALTLVKSVAETFFDAAGDVLHYTYQVTNSGYAPLAGPVVVSDDRSSDESCPAVETVGDLDAFLDPGESLTCIATYTVTDADVLAGAVTNLASASADGTTSNTDSETVVLTPLDTPTPTMTNTATLTDTPTSTETPPPRRRIRRLRPRRPLPSRRRRRPRPRLIRPRRPQPRQPPLSQRTRQPRLQLIRPRRLRPRRPLPSRRRHRPRPRLIRPRRPQP</sequence>
<feature type="compositionally biased region" description="Polar residues" evidence="1">
    <location>
        <begin position="1103"/>
        <end position="1117"/>
    </location>
</feature>
<dbReference type="PANTHER" id="PTHR34819">
    <property type="entry name" value="LARGE CYSTEINE-RICH PERIPLASMIC PROTEIN OMCB"/>
    <property type="match status" value="1"/>
</dbReference>
<evidence type="ECO:0000313" key="5">
    <source>
        <dbReference type="Proteomes" id="UP000055060"/>
    </source>
</evidence>
<keyword evidence="5" id="KW-1185">Reference proteome</keyword>
<dbReference type="EMBL" id="DF967972">
    <property type="protein sequence ID" value="GAP12426.1"/>
    <property type="molecule type" value="Genomic_DNA"/>
</dbReference>